<protein>
    <submittedName>
        <fullName evidence="1">Uncharacterized protein</fullName>
    </submittedName>
</protein>
<gene>
    <name evidence="1" type="ORF">GDO54_007865</name>
</gene>
<organism evidence="1 2">
    <name type="scientific">Pyxicephalus adspersus</name>
    <name type="common">African bullfrog</name>
    <dbReference type="NCBI Taxonomy" id="30357"/>
    <lineage>
        <taxon>Eukaryota</taxon>
        <taxon>Metazoa</taxon>
        <taxon>Chordata</taxon>
        <taxon>Craniata</taxon>
        <taxon>Vertebrata</taxon>
        <taxon>Euteleostomi</taxon>
        <taxon>Amphibia</taxon>
        <taxon>Batrachia</taxon>
        <taxon>Anura</taxon>
        <taxon>Neobatrachia</taxon>
        <taxon>Ranoidea</taxon>
        <taxon>Pyxicephalidae</taxon>
        <taxon>Pyxicephalinae</taxon>
        <taxon>Pyxicephalus</taxon>
    </lineage>
</organism>
<dbReference type="Proteomes" id="UP001181693">
    <property type="component" value="Unassembled WGS sequence"/>
</dbReference>
<reference evidence="1" key="1">
    <citation type="thesis" date="2020" institute="ProQuest LLC" country="789 East Eisenhower Parkway, Ann Arbor, MI, USA">
        <title>Comparative Genomics and Chromosome Evolution.</title>
        <authorList>
            <person name="Mudd A.B."/>
        </authorList>
    </citation>
    <scope>NUCLEOTIDE SEQUENCE</scope>
    <source>
        <strain evidence="1">1538</strain>
        <tissue evidence="1">Blood</tissue>
    </source>
</reference>
<keyword evidence="2" id="KW-1185">Reference proteome</keyword>
<comment type="caution">
    <text evidence="1">The sequence shown here is derived from an EMBL/GenBank/DDBJ whole genome shotgun (WGS) entry which is preliminary data.</text>
</comment>
<evidence type="ECO:0000313" key="1">
    <source>
        <dbReference type="EMBL" id="DBA32122.1"/>
    </source>
</evidence>
<evidence type="ECO:0000313" key="2">
    <source>
        <dbReference type="Proteomes" id="UP001181693"/>
    </source>
</evidence>
<proteinExistence type="predicted"/>
<name>A0AAV3B8D5_PYXAD</name>
<sequence>MLASIVVQTPTAQRAVDYSHADRDLHCQTQIGPCMDLVAVIYKHEQADDLLIFTMVNLCCSFAHCRYRYTRINTRSLSKFIALCKLHYRISTGRK</sequence>
<dbReference type="AlphaFoldDB" id="A0AAV3B8D5"/>
<dbReference type="EMBL" id="DYDO01000002">
    <property type="protein sequence ID" value="DBA32122.1"/>
    <property type="molecule type" value="Genomic_DNA"/>
</dbReference>
<accession>A0AAV3B8D5</accession>